<dbReference type="EMBL" id="JAOPJF010000091">
    <property type="protein sequence ID" value="KAK1140090.1"/>
    <property type="molecule type" value="Genomic_DNA"/>
</dbReference>
<organism evidence="1 2">
    <name type="scientific">Aspergillus melleus</name>
    <dbReference type="NCBI Taxonomy" id="138277"/>
    <lineage>
        <taxon>Eukaryota</taxon>
        <taxon>Fungi</taxon>
        <taxon>Dikarya</taxon>
        <taxon>Ascomycota</taxon>
        <taxon>Pezizomycotina</taxon>
        <taxon>Eurotiomycetes</taxon>
        <taxon>Eurotiomycetidae</taxon>
        <taxon>Eurotiales</taxon>
        <taxon>Aspergillaceae</taxon>
        <taxon>Aspergillus</taxon>
        <taxon>Aspergillus subgen. Circumdati</taxon>
    </lineage>
</organism>
<name>A0ACC3AQZ3_9EURO</name>
<evidence type="ECO:0000313" key="1">
    <source>
        <dbReference type="EMBL" id="KAK1140090.1"/>
    </source>
</evidence>
<keyword evidence="2" id="KW-1185">Reference proteome</keyword>
<evidence type="ECO:0000313" key="2">
    <source>
        <dbReference type="Proteomes" id="UP001177260"/>
    </source>
</evidence>
<proteinExistence type="predicted"/>
<sequence length="283" mass="30700">MSAEVTFLPPTDLSSLSNPAPPTDSLPPIAALNSPSLSFLPYLTDESWLNINNTLLSQPPTASPSSLPGTQGPNQAQKQVQTPPPSPPASQIRKRRNNYSIRHAAPPAPKEAREEADRRKRENFLARNRRAATKCRERKREFTKKLQEQYEDVTRRKHALESEFAQLQGEVLELKNELLRHSQCADPAIQNHLAGMVKNVTVAKSPILAQSGPALSEASASASSSVPSVAEDGGSSILPVASCETDRTRRDSVLSVSTGASLDSFIDEELFEELLNYGGGPAL</sequence>
<protein>
    <submittedName>
        <fullName evidence="1">Uncharacterized protein</fullName>
    </submittedName>
</protein>
<gene>
    <name evidence="1" type="ORF">N8T08_010922</name>
</gene>
<accession>A0ACC3AQZ3</accession>
<dbReference type="Proteomes" id="UP001177260">
    <property type="component" value="Unassembled WGS sequence"/>
</dbReference>
<comment type="caution">
    <text evidence="1">The sequence shown here is derived from an EMBL/GenBank/DDBJ whole genome shotgun (WGS) entry which is preliminary data.</text>
</comment>
<reference evidence="1 2" key="1">
    <citation type="journal article" date="2023" name="ACS Omega">
        <title>Identification of the Neoaspergillic Acid Biosynthesis Gene Cluster by Establishing an In Vitro CRISPR-Ribonucleoprotein Genetic System in Aspergillus melleus.</title>
        <authorList>
            <person name="Yuan B."/>
            <person name="Grau M.F."/>
            <person name="Murata R.M."/>
            <person name="Torok T."/>
            <person name="Venkateswaran K."/>
            <person name="Stajich J.E."/>
            <person name="Wang C.C.C."/>
        </authorList>
    </citation>
    <scope>NUCLEOTIDE SEQUENCE [LARGE SCALE GENOMIC DNA]</scope>
    <source>
        <strain evidence="1 2">IMV 1140</strain>
    </source>
</reference>